<dbReference type="EMBL" id="BART01018380">
    <property type="protein sequence ID" value="GAG74868.1"/>
    <property type="molecule type" value="Genomic_DNA"/>
</dbReference>
<dbReference type="Gene3D" id="3.40.50.720">
    <property type="entry name" value="NAD(P)-binding Rossmann-like Domain"/>
    <property type="match status" value="1"/>
</dbReference>
<gene>
    <name evidence="1" type="ORF">S01H4_34705</name>
</gene>
<dbReference type="AlphaFoldDB" id="X1ARB5"/>
<comment type="caution">
    <text evidence="1">The sequence shown here is derived from an EMBL/GenBank/DDBJ whole genome shotgun (WGS) entry which is preliminary data.</text>
</comment>
<dbReference type="InterPro" id="IPR036291">
    <property type="entry name" value="NAD(P)-bd_dom_sf"/>
</dbReference>
<organism evidence="1">
    <name type="scientific">marine sediment metagenome</name>
    <dbReference type="NCBI Taxonomy" id="412755"/>
    <lineage>
        <taxon>unclassified sequences</taxon>
        <taxon>metagenomes</taxon>
        <taxon>ecological metagenomes</taxon>
    </lineage>
</organism>
<evidence type="ECO:0008006" key="2">
    <source>
        <dbReference type="Google" id="ProtNLM"/>
    </source>
</evidence>
<proteinExistence type="predicted"/>
<name>X1ARB5_9ZZZZ</name>
<feature type="non-terminal residue" evidence="1">
    <location>
        <position position="1"/>
    </location>
</feature>
<reference evidence="1" key="1">
    <citation type="journal article" date="2014" name="Front. Microbiol.">
        <title>High frequency of phylogenetically diverse reductive dehalogenase-homologous genes in deep subseafloor sedimentary metagenomes.</title>
        <authorList>
            <person name="Kawai M."/>
            <person name="Futagami T."/>
            <person name="Toyoda A."/>
            <person name="Takaki Y."/>
            <person name="Nishi S."/>
            <person name="Hori S."/>
            <person name="Arai W."/>
            <person name="Tsubouchi T."/>
            <person name="Morono Y."/>
            <person name="Uchiyama I."/>
            <person name="Ito T."/>
            <person name="Fujiyama A."/>
            <person name="Inagaki F."/>
            <person name="Takami H."/>
        </authorList>
    </citation>
    <scope>NUCLEOTIDE SEQUENCE</scope>
    <source>
        <strain evidence="1">Expedition CK06-06</strain>
    </source>
</reference>
<sequence length="39" mass="4172">RFGQPEDLANLVVFLASERASYITGTVVQVDGGFVKSSL</sequence>
<evidence type="ECO:0000313" key="1">
    <source>
        <dbReference type="EMBL" id="GAG74868.1"/>
    </source>
</evidence>
<accession>X1ARB5</accession>
<dbReference type="InterPro" id="IPR002347">
    <property type="entry name" value="SDR_fam"/>
</dbReference>
<dbReference type="SUPFAM" id="SSF51735">
    <property type="entry name" value="NAD(P)-binding Rossmann-fold domains"/>
    <property type="match status" value="1"/>
</dbReference>
<protein>
    <recommendedName>
        <fullName evidence="2">SDR family oxidoreductase</fullName>
    </recommendedName>
</protein>
<dbReference type="Pfam" id="PF13561">
    <property type="entry name" value="adh_short_C2"/>
    <property type="match status" value="1"/>
</dbReference>